<evidence type="ECO:0000256" key="2">
    <source>
        <dbReference type="ARBA" id="ARBA00022759"/>
    </source>
</evidence>
<evidence type="ECO:0000313" key="6">
    <source>
        <dbReference type="EMBL" id="TYP91350.1"/>
    </source>
</evidence>
<evidence type="ECO:0000256" key="4">
    <source>
        <dbReference type="SAM" id="SignalP"/>
    </source>
</evidence>
<dbReference type="CDD" id="cd00175">
    <property type="entry name" value="SNc"/>
    <property type="match status" value="1"/>
</dbReference>
<evidence type="ECO:0000256" key="1">
    <source>
        <dbReference type="ARBA" id="ARBA00022722"/>
    </source>
</evidence>
<feature type="signal peptide" evidence="4">
    <location>
        <begin position="1"/>
        <end position="19"/>
    </location>
</feature>
<evidence type="ECO:0000256" key="3">
    <source>
        <dbReference type="ARBA" id="ARBA00022801"/>
    </source>
</evidence>
<feature type="domain" description="TNase-like" evidence="5">
    <location>
        <begin position="22"/>
        <end position="144"/>
    </location>
</feature>
<proteinExistence type="predicted"/>
<keyword evidence="2 6" id="KW-0255">Endonuclease</keyword>
<dbReference type="PANTHER" id="PTHR12302:SF3">
    <property type="entry name" value="SERINE_THREONINE-PROTEIN KINASE 31"/>
    <property type="match status" value="1"/>
</dbReference>
<dbReference type="GO" id="GO:0004519">
    <property type="term" value="F:endonuclease activity"/>
    <property type="evidence" value="ECO:0007669"/>
    <property type="project" value="UniProtKB-KW"/>
</dbReference>
<dbReference type="InterPro" id="IPR002071">
    <property type="entry name" value="Thermonucl_AS"/>
</dbReference>
<name>A0A5S5D5T2_9SPHI</name>
<dbReference type="PROSITE" id="PS01284">
    <property type="entry name" value="TNASE_2"/>
    <property type="match status" value="1"/>
</dbReference>
<dbReference type="AlphaFoldDB" id="A0A5S5D5T2"/>
<evidence type="ECO:0000259" key="5">
    <source>
        <dbReference type="PROSITE" id="PS50830"/>
    </source>
</evidence>
<comment type="caution">
    <text evidence="6">The sequence shown here is derived from an EMBL/GenBank/DDBJ whole genome shotgun (WGS) entry which is preliminary data.</text>
</comment>
<dbReference type="PANTHER" id="PTHR12302">
    <property type="entry name" value="EBNA2 BINDING PROTEIN P100"/>
    <property type="match status" value="1"/>
</dbReference>
<sequence>MNKQVILFLLTHLFFPAVCLCQFINGTVIHIADGDTITLLDSTNTQVRVRLYGIDCPENGQDFANVARKFTSELCFAKTVSVDVKDIDRYGRIVGIIWATDSINVNLELLKAGLAWHYKHFDNSEEFARAESIAKANQKGLWIQGNAVPPWEYRKTKREAK</sequence>
<dbReference type="Gene3D" id="2.40.50.90">
    <property type="match status" value="1"/>
</dbReference>
<keyword evidence="7" id="KW-1185">Reference proteome</keyword>
<dbReference type="GO" id="GO:0003676">
    <property type="term" value="F:nucleic acid binding"/>
    <property type="evidence" value="ECO:0007669"/>
    <property type="project" value="InterPro"/>
</dbReference>
<dbReference type="PROSITE" id="PS01123">
    <property type="entry name" value="TNASE_1"/>
    <property type="match status" value="1"/>
</dbReference>
<dbReference type="InterPro" id="IPR035437">
    <property type="entry name" value="SNase_OB-fold_sf"/>
</dbReference>
<dbReference type="PROSITE" id="PS50830">
    <property type="entry name" value="TNASE_3"/>
    <property type="match status" value="1"/>
</dbReference>
<dbReference type="GO" id="GO:0016787">
    <property type="term" value="F:hydrolase activity"/>
    <property type="evidence" value="ECO:0007669"/>
    <property type="project" value="UniProtKB-KW"/>
</dbReference>
<protein>
    <submittedName>
        <fullName evidence="6">Endonuclease YncB(Thermonuclease family)</fullName>
    </submittedName>
</protein>
<dbReference type="Pfam" id="PF00565">
    <property type="entry name" value="SNase"/>
    <property type="match status" value="1"/>
</dbReference>
<dbReference type="EMBL" id="VNHX01000020">
    <property type="protein sequence ID" value="TYP91350.1"/>
    <property type="molecule type" value="Genomic_DNA"/>
</dbReference>
<keyword evidence="4" id="KW-0732">Signal</keyword>
<keyword evidence="3" id="KW-0378">Hydrolase</keyword>
<gene>
    <name evidence="6" type="ORF">BC792_12058</name>
</gene>
<dbReference type="InterPro" id="IPR016071">
    <property type="entry name" value="Staphylococal_nuclease_OB-fold"/>
</dbReference>
<evidence type="ECO:0000313" key="7">
    <source>
        <dbReference type="Proteomes" id="UP000325105"/>
    </source>
</evidence>
<reference evidence="6 7" key="1">
    <citation type="submission" date="2019-07" db="EMBL/GenBank/DDBJ databases">
        <title>Genomic Encyclopedia of Archaeal and Bacterial Type Strains, Phase II (KMG-II): from individual species to whole genera.</title>
        <authorList>
            <person name="Goeker M."/>
        </authorList>
    </citation>
    <scope>NUCLEOTIDE SEQUENCE [LARGE SCALE GENOMIC DNA]</scope>
    <source>
        <strain evidence="6 7">DSM 18850</strain>
    </source>
</reference>
<keyword evidence="1" id="KW-0540">Nuclease</keyword>
<dbReference type="OrthoDB" id="9805504at2"/>
<organism evidence="6 7">
    <name type="scientific">Sphingobacterium allocomposti</name>
    <dbReference type="NCBI Taxonomy" id="415956"/>
    <lineage>
        <taxon>Bacteria</taxon>
        <taxon>Pseudomonadati</taxon>
        <taxon>Bacteroidota</taxon>
        <taxon>Sphingobacteriia</taxon>
        <taxon>Sphingobacteriales</taxon>
        <taxon>Sphingobacteriaceae</taxon>
        <taxon>Sphingobacterium</taxon>
    </lineage>
</organism>
<accession>A0A5S5D5T2</accession>
<dbReference type="Proteomes" id="UP000325105">
    <property type="component" value="Unassembled WGS sequence"/>
</dbReference>
<feature type="chain" id="PRO_5024373230" evidence="4">
    <location>
        <begin position="20"/>
        <end position="161"/>
    </location>
</feature>
<dbReference type="SMART" id="SM00318">
    <property type="entry name" value="SNc"/>
    <property type="match status" value="1"/>
</dbReference>
<dbReference type="SUPFAM" id="SSF50199">
    <property type="entry name" value="Staphylococcal nuclease"/>
    <property type="match status" value="1"/>
</dbReference>
<dbReference type="RefSeq" id="WP_148909630.1">
    <property type="nucleotide sequence ID" value="NZ_VNHX01000020.1"/>
</dbReference>